<accession>A0A0A2WNX6</accession>
<protein>
    <recommendedName>
        <fullName evidence="1">NYN domain-containing protein</fullName>
    </recommendedName>
</protein>
<dbReference type="PANTHER" id="PTHR35458">
    <property type="entry name" value="SLR0755 PROTEIN"/>
    <property type="match status" value="1"/>
</dbReference>
<gene>
    <name evidence="2" type="ORF">THFILI_00950</name>
</gene>
<keyword evidence="3" id="KW-1185">Reference proteome</keyword>
<organism evidence="2 3">
    <name type="scientific">Thermus filiformis</name>
    <dbReference type="NCBI Taxonomy" id="276"/>
    <lineage>
        <taxon>Bacteria</taxon>
        <taxon>Thermotogati</taxon>
        <taxon>Deinococcota</taxon>
        <taxon>Deinococci</taxon>
        <taxon>Thermales</taxon>
        <taxon>Thermaceae</taxon>
        <taxon>Thermus</taxon>
    </lineage>
</organism>
<dbReference type="CDD" id="cd10911">
    <property type="entry name" value="PIN_LabA"/>
    <property type="match status" value="1"/>
</dbReference>
<dbReference type="STRING" id="276.THFILI_00950"/>
<dbReference type="RefSeq" id="WP_038065705.1">
    <property type="nucleotide sequence ID" value="NZ_JPSL02000034.1"/>
</dbReference>
<dbReference type="InterPro" id="IPR047140">
    <property type="entry name" value="LabA"/>
</dbReference>
<dbReference type="Proteomes" id="UP000030364">
    <property type="component" value="Unassembled WGS sequence"/>
</dbReference>
<dbReference type="Pfam" id="PF01936">
    <property type="entry name" value="NYN"/>
    <property type="match status" value="1"/>
</dbReference>
<feature type="domain" description="NYN" evidence="1">
    <location>
        <begin position="14"/>
        <end position="167"/>
    </location>
</feature>
<proteinExistence type="predicted"/>
<evidence type="ECO:0000313" key="3">
    <source>
        <dbReference type="Proteomes" id="UP000030364"/>
    </source>
</evidence>
<dbReference type="GO" id="GO:0004540">
    <property type="term" value="F:RNA nuclease activity"/>
    <property type="evidence" value="ECO:0007669"/>
    <property type="project" value="InterPro"/>
</dbReference>
<evidence type="ECO:0000313" key="2">
    <source>
        <dbReference type="EMBL" id="KGQ21513.2"/>
    </source>
</evidence>
<sequence length="185" mass="21393">MVQRLPFIALGDERVAVFVDGQNLFHALKKRGIFHLDYEKMARALAAPYGRLERRLLVTGVWVEAGGYIRQRRFTDALRYQGWEVVETRVEERPERWVEKESDTALAFHMTEDAIKDRWDILILVSGDGDLAYPVRKLRQMGKRVVVVQFEEFLSHHLKEAADKVVLLDDFLGGRLAEFTYEGAA</sequence>
<dbReference type="Gene3D" id="3.40.50.1010">
    <property type="entry name" value="5'-nuclease"/>
    <property type="match status" value="1"/>
</dbReference>
<comment type="caution">
    <text evidence="2">The sequence shown here is derived from an EMBL/GenBank/DDBJ whole genome shotgun (WGS) entry which is preliminary data.</text>
</comment>
<dbReference type="AlphaFoldDB" id="A0A0A2WNX6"/>
<dbReference type="OrthoDB" id="34484at2"/>
<dbReference type="InterPro" id="IPR028082">
    <property type="entry name" value="Peripla_BP_I"/>
</dbReference>
<dbReference type="EMBL" id="JPSL02000034">
    <property type="protein sequence ID" value="KGQ21513.2"/>
    <property type="molecule type" value="Genomic_DNA"/>
</dbReference>
<dbReference type="SUPFAM" id="SSF53822">
    <property type="entry name" value="Periplasmic binding protein-like I"/>
    <property type="match status" value="1"/>
</dbReference>
<name>A0A0A2WNX6_THEFI</name>
<evidence type="ECO:0000259" key="1">
    <source>
        <dbReference type="Pfam" id="PF01936"/>
    </source>
</evidence>
<dbReference type="InterPro" id="IPR021139">
    <property type="entry name" value="NYN"/>
</dbReference>
<dbReference type="PANTHER" id="PTHR35458:SF8">
    <property type="entry name" value="SLR0650 PROTEIN"/>
    <property type="match status" value="1"/>
</dbReference>
<reference evidence="2 3" key="1">
    <citation type="journal article" date="2015" name="Genome Announc.">
        <title>Draft Genome Sequence of the Thermophile Thermus filiformis ATCC 43280, Producer of Carotenoid-(Di)glucoside-Branched Fatty Acid (Di)esters and Source of Hyperthermostable Enzymes of Biotechnological Interest.</title>
        <authorList>
            <person name="Mandelli F."/>
            <person name="Oliveira Ramires B."/>
            <person name="Couger M.B."/>
            <person name="Paixao D.A."/>
            <person name="Camilo C.M."/>
            <person name="Polikarpov I."/>
            <person name="Prade R."/>
            <person name="Riano-Pachon D.M."/>
            <person name="Squina F.M."/>
        </authorList>
    </citation>
    <scope>NUCLEOTIDE SEQUENCE [LARGE SCALE GENOMIC DNA]</scope>
    <source>
        <strain evidence="2 3">ATCC 43280</strain>
    </source>
</reference>